<protein>
    <submittedName>
        <fullName evidence="1">Uncharacterized protein</fullName>
    </submittedName>
</protein>
<evidence type="ECO:0000313" key="2">
    <source>
        <dbReference type="Proteomes" id="UP000315496"/>
    </source>
</evidence>
<evidence type="ECO:0000313" key="1">
    <source>
        <dbReference type="EMBL" id="TNJ28944.1"/>
    </source>
</evidence>
<dbReference type="Proteomes" id="UP000315496">
    <property type="component" value="Chromosome 2"/>
</dbReference>
<proteinExistence type="predicted"/>
<organism evidence="1 2">
    <name type="scientific">Giardia muris</name>
    <dbReference type="NCBI Taxonomy" id="5742"/>
    <lineage>
        <taxon>Eukaryota</taxon>
        <taxon>Metamonada</taxon>
        <taxon>Diplomonadida</taxon>
        <taxon>Hexamitidae</taxon>
        <taxon>Giardiinae</taxon>
        <taxon>Giardia</taxon>
    </lineage>
</organism>
<dbReference type="VEuPathDB" id="GiardiaDB:GMRT_11113"/>
<name>A0A4Z1SSU5_GIAMU</name>
<sequence length="339" mass="38737">MNPKNDETVEDLTNRVDMDAEELVAREYKRFENSGSIGGTCYSYGTLLEMIKQFSRVSSIKKYWEELWEHRAGRDYPKHSINVLDFELYSFEPFQLSEVGIIKQVGLLPVYGLQSILKPRRMQITKGTWYVRRITGIEHAPGKNQKLFARLEHLDYGKPEVKKVIRDFLHSSVGDLDSWEGAYTDDPYLSDLVTEVIGFPCQCRRTVLPSGLKLYSFKYDRLPIRSYPPLRIPDSGMTKVLVLAKGIGAEVQAMECLGITDCKVHEAQQFYAPFMAADAAQFVARRPLASQRFYCLAHRAIVELSQVKPKDHFHCALEDCIQVSLALWNGLWNSAIGLK</sequence>
<dbReference type="AlphaFoldDB" id="A0A4Z1SSU5"/>
<gene>
    <name evidence="1" type="ORF">GMRT_11113</name>
</gene>
<dbReference type="EMBL" id="VDLU01000002">
    <property type="protein sequence ID" value="TNJ28944.1"/>
    <property type="molecule type" value="Genomic_DNA"/>
</dbReference>
<reference evidence="1 2" key="1">
    <citation type="submission" date="2019-05" db="EMBL/GenBank/DDBJ databases">
        <title>The compact genome of Giardia muris reveals important steps in the evolution of intestinal protozoan parasites.</title>
        <authorList>
            <person name="Xu F."/>
            <person name="Jimenez-Gonzalez A."/>
            <person name="Einarsson E."/>
            <person name="Astvaldsson A."/>
            <person name="Peirasmaki D."/>
            <person name="Eckmann L."/>
            <person name="Andersson J.O."/>
            <person name="Svard S.G."/>
            <person name="Jerlstrom-Hultqvist J."/>
        </authorList>
    </citation>
    <scope>NUCLEOTIDE SEQUENCE [LARGE SCALE GENOMIC DNA]</scope>
    <source>
        <strain evidence="1 2">Roberts-Thomson</strain>
    </source>
</reference>
<comment type="caution">
    <text evidence="1">The sequence shown here is derived from an EMBL/GenBank/DDBJ whole genome shotgun (WGS) entry which is preliminary data.</text>
</comment>
<keyword evidence="2" id="KW-1185">Reference proteome</keyword>
<accession>A0A4Z1SSU5</accession>